<reference evidence="11" key="1">
    <citation type="submission" date="2022-01" db="EMBL/GenBank/DDBJ databases">
        <title>Gordonia xiamenensis sp. nov., isolated from surface seawater in Xiamen.</title>
        <authorList>
            <person name="He Y.F."/>
        </authorList>
    </citation>
    <scope>NUCLEOTIDE SEQUENCE</scope>
    <source>
        <strain evidence="11">GW1C4-4</strain>
    </source>
</reference>
<keyword evidence="6" id="KW-0653">Protein transport</keyword>
<keyword evidence="12" id="KW-1185">Reference proteome</keyword>
<dbReference type="Pfam" id="PF02699">
    <property type="entry name" value="YajC"/>
    <property type="match status" value="1"/>
</dbReference>
<evidence type="ECO:0000256" key="1">
    <source>
        <dbReference type="ARBA" id="ARBA00004162"/>
    </source>
</evidence>
<keyword evidence="8" id="KW-0811">Translocation</keyword>
<accession>A0ABS9DE44</accession>
<dbReference type="RefSeq" id="WP_235722106.1">
    <property type="nucleotide sequence ID" value="NZ_JAKGCU010000002.1"/>
</dbReference>
<feature type="compositionally biased region" description="Basic and acidic residues" evidence="10">
    <location>
        <begin position="129"/>
        <end position="138"/>
    </location>
</feature>
<evidence type="ECO:0000256" key="5">
    <source>
        <dbReference type="ARBA" id="ARBA00022692"/>
    </source>
</evidence>
<evidence type="ECO:0000313" key="12">
    <source>
        <dbReference type="Proteomes" id="UP001108089"/>
    </source>
</evidence>
<evidence type="ECO:0000256" key="7">
    <source>
        <dbReference type="ARBA" id="ARBA00022989"/>
    </source>
</evidence>
<organism evidence="11 12">
    <name type="scientific">Gordonia tangerina</name>
    <dbReference type="NCBI Taxonomy" id="2911060"/>
    <lineage>
        <taxon>Bacteria</taxon>
        <taxon>Bacillati</taxon>
        <taxon>Actinomycetota</taxon>
        <taxon>Actinomycetes</taxon>
        <taxon>Mycobacteriales</taxon>
        <taxon>Gordoniaceae</taxon>
        <taxon>Gordonia</taxon>
    </lineage>
</organism>
<dbReference type="PANTHER" id="PTHR33909:SF1">
    <property type="entry name" value="SEC TRANSLOCON ACCESSORY COMPLEX SUBUNIT YAJC"/>
    <property type="match status" value="1"/>
</dbReference>
<evidence type="ECO:0000313" key="11">
    <source>
        <dbReference type="EMBL" id="MCF3937489.1"/>
    </source>
</evidence>
<comment type="similarity">
    <text evidence="2">Belongs to the YajC family.</text>
</comment>
<evidence type="ECO:0000256" key="8">
    <source>
        <dbReference type="ARBA" id="ARBA00023010"/>
    </source>
</evidence>
<dbReference type="EMBL" id="JAKGCU010000002">
    <property type="protein sequence ID" value="MCF3937489.1"/>
    <property type="molecule type" value="Genomic_DNA"/>
</dbReference>
<proteinExistence type="inferred from homology"/>
<evidence type="ECO:0000256" key="10">
    <source>
        <dbReference type="SAM" id="MobiDB-lite"/>
    </source>
</evidence>
<evidence type="ECO:0000256" key="2">
    <source>
        <dbReference type="ARBA" id="ARBA00006742"/>
    </source>
</evidence>
<gene>
    <name evidence="11" type="primary">yajC</name>
    <name evidence="11" type="ORF">L1892_03710</name>
</gene>
<protein>
    <submittedName>
        <fullName evidence="11">Preprotein translocase subunit YajC</fullName>
    </submittedName>
</protein>
<dbReference type="Proteomes" id="UP001108089">
    <property type="component" value="Unassembled WGS sequence"/>
</dbReference>
<dbReference type="SMART" id="SM01323">
    <property type="entry name" value="YajC"/>
    <property type="match status" value="1"/>
</dbReference>
<dbReference type="PANTHER" id="PTHR33909">
    <property type="entry name" value="SEC TRANSLOCON ACCESSORY COMPLEX SUBUNIT YAJC"/>
    <property type="match status" value="1"/>
</dbReference>
<dbReference type="InterPro" id="IPR003849">
    <property type="entry name" value="Preprotein_translocase_YajC"/>
</dbReference>
<sequence>MESLFFPLLLALLAGFMFLSIRKQKKRMTEMQDMQNSVATGARVQLTAGMYATVVESTPDFVDLEIATGVVTRFSRQAIVRVVPTDEAAETYPGALSTRPEALDEDADAGQIENPGTESRTDDSYSADRPGEGTTDDK</sequence>
<dbReference type="NCBIfam" id="TIGR00739">
    <property type="entry name" value="yajC"/>
    <property type="match status" value="1"/>
</dbReference>
<feature type="region of interest" description="Disordered" evidence="10">
    <location>
        <begin position="89"/>
        <end position="138"/>
    </location>
</feature>
<keyword evidence="4" id="KW-1003">Cell membrane</keyword>
<keyword evidence="7" id="KW-1133">Transmembrane helix</keyword>
<keyword evidence="5" id="KW-0812">Transmembrane</keyword>
<keyword evidence="9" id="KW-0472">Membrane</keyword>
<comment type="subcellular location">
    <subcellularLocation>
        <location evidence="1">Cell membrane</location>
        <topology evidence="1">Single-pass membrane protein</topology>
    </subcellularLocation>
</comment>
<evidence type="ECO:0000256" key="3">
    <source>
        <dbReference type="ARBA" id="ARBA00022448"/>
    </source>
</evidence>
<evidence type="ECO:0000256" key="4">
    <source>
        <dbReference type="ARBA" id="ARBA00022475"/>
    </source>
</evidence>
<evidence type="ECO:0000256" key="9">
    <source>
        <dbReference type="ARBA" id="ARBA00023136"/>
    </source>
</evidence>
<evidence type="ECO:0000256" key="6">
    <source>
        <dbReference type="ARBA" id="ARBA00022927"/>
    </source>
</evidence>
<keyword evidence="3" id="KW-0813">Transport</keyword>
<comment type="caution">
    <text evidence="11">The sequence shown here is derived from an EMBL/GenBank/DDBJ whole genome shotgun (WGS) entry which is preliminary data.</text>
</comment>
<name>A0ABS9DE44_9ACTN</name>